<dbReference type="OrthoDB" id="8455142at2"/>
<dbReference type="STRING" id="655015.B1812_11295"/>
<sequence length="320" mass="33353">MKSFLSATALSLALTASAFAADLPSYKAPLVAPPPPFTWTGLYGGINIGYGVGNGDQDSGYAVTLFPASFGIPGWTISNDLNGVVGGGQVGYNYQFNPWLVVGLEADLQASDVHSQGTGVGIGTLGTGSAFIPQLNPATSNFVFASQNKSVDWFGTVRARVGVTLPSFPSLLVYGTGGLAYGGVVHSVNASDFFPSARTAFPVVRFGAGAIYGSGGNYDSTRVGWTAGGGVEWSPFTTSPLLKTFSVKLEYLYTDLGSTTIYGSAIGATPGFLPFRPLTAPLSNAGFAYRQASATRFQTVRVGVNWHFNPFAADPVLAKY</sequence>
<keyword evidence="4" id="KW-0998">Cell outer membrane</keyword>
<evidence type="ECO:0000256" key="3">
    <source>
        <dbReference type="ARBA" id="ARBA00023136"/>
    </source>
</evidence>
<organism evidence="8 9">
    <name type="scientific">Methylocystis bryophila</name>
    <dbReference type="NCBI Taxonomy" id="655015"/>
    <lineage>
        <taxon>Bacteria</taxon>
        <taxon>Pseudomonadati</taxon>
        <taxon>Pseudomonadota</taxon>
        <taxon>Alphaproteobacteria</taxon>
        <taxon>Hyphomicrobiales</taxon>
        <taxon>Methylocystaceae</taxon>
        <taxon>Methylocystis</taxon>
    </lineage>
</organism>
<dbReference type="PANTHER" id="PTHR34001">
    <property type="entry name" value="BLL7405 PROTEIN"/>
    <property type="match status" value="1"/>
</dbReference>
<dbReference type="InterPro" id="IPR011250">
    <property type="entry name" value="OMP/PagP_B-barrel"/>
</dbReference>
<dbReference type="Pfam" id="PF13505">
    <property type="entry name" value="OMP_b-brl"/>
    <property type="match status" value="1"/>
</dbReference>
<reference evidence="8 9" key="1">
    <citation type="submission" date="2017-02" db="EMBL/GenBank/DDBJ databases">
        <authorList>
            <person name="Peterson S.W."/>
        </authorList>
    </citation>
    <scope>NUCLEOTIDE SEQUENCE [LARGE SCALE GENOMIC DNA]</scope>
    <source>
        <strain evidence="8 9">S285</strain>
    </source>
</reference>
<evidence type="ECO:0000256" key="6">
    <source>
        <dbReference type="SAM" id="SignalP"/>
    </source>
</evidence>
<protein>
    <recommendedName>
        <fullName evidence="7">Outer membrane protein beta-barrel domain-containing protein</fullName>
    </recommendedName>
</protein>
<evidence type="ECO:0000256" key="4">
    <source>
        <dbReference type="ARBA" id="ARBA00023237"/>
    </source>
</evidence>
<keyword evidence="2 6" id="KW-0732">Signal</keyword>
<proteinExistence type="inferred from homology"/>
<dbReference type="AlphaFoldDB" id="A0A1W6N1A6"/>
<dbReference type="InterPro" id="IPR027385">
    <property type="entry name" value="Beta-barrel_OMP"/>
</dbReference>
<evidence type="ECO:0000256" key="5">
    <source>
        <dbReference type="ARBA" id="ARBA00038306"/>
    </source>
</evidence>
<feature type="chain" id="PRO_5012439028" description="Outer membrane protein beta-barrel domain-containing protein" evidence="6">
    <location>
        <begin position="21"/>
        <end position="320"/>
    </location>
</feature>
<evidence type="ECO:0000313" key="8">
    <source>
        <dbReference type="EMBL" id="ARN83587.1"/>
    </source>
</evidence>
<keyword evidence="9" id="KW-1185">Reference proteome</keyword>
<dbReference type="KEGG" id="mbry:B1812_11295"/>
<accession>A0A1W6N1A6</accession>
<dbReference type="PANTHER" id="PTHR34001:SF3">
    <property type="entry name" value="BLL7405 PROTEIN"/>
    <property type="match status" value="1"/>
</dbReference>
<dbReference type="EMBL" id="CP019948">
    <property type="protein sequence ID" value="ARN83587.1"/>
    <property type="molecule type" value="Genomic_DNA"/>
</dbReference>
<evidence type="ECO:0000313" key="9">
    <source>
        <dbReference type="Proteomes" id="UP000193978"/>
    </source>
</evidence>
<keyword evidence="3" id="KW-0472">Membrane</keyword>
<dbReference type="Gene3D" id="2.40.160.20">
    <property type="match status" value="1"/>
</dbReference>
<dbReference type="SUPFAM" id="SSF56925">
    <property type="entry name" value="OMPA-like"/>
    <property type="match status" value="1"/>
</dbReference>
<evidence type="ECO:0000256" key="2">
    <source>
        <dbReference type="ARBA" id="ARBA00022729"/>
    </source>
</evidence>
<evidence type="ECO:0000256" key="1">
    <source>
        <dbReference type="ARBA" id="ARBA00004442"/>
    </source>
</evidence>
<feature type="domain" description="Outer membrane protein beta-barrel" evidence="7">
    <location>
        <begin position="8"/>
        <end position="308"/>
    </location>
</feature>
<comment type="similarity">
    <text evidence="5">Belongs to the Omp25/RopB family.</text>
</comment>
<feature type="signal peptide" evidence="6">
    <location>
        <begin position="1"/>
        <end position="20"/>
    </location>
</feature>
<evidence type="ECO:0000259" key="7">
    <source>
        <dbReference type="Pfam" id="PF13505"/>
    </source>
</evidence>
<name>A0A1W6N1A6_9HYPH</name>
<dbReference type="InterPro" id="IPR051692">
    <property type="entry name" value="OMP-like"/>
</dbReference>
<dbReference type="GO" id="GO:0009279">
    <property type="term" value="C:cell outer membrane"/>
    <property type="evidence" value="ECO:0007669"/>
    <property type="project" value="UniProtKB-SubCell"/>
</dbReference>
<gene>
    <name evidence="8" type="ORF">B1812_11295</name>
</gene>
<comment type="subcellular location">
    <subcellularLocation>
        <location evidence="1">Cell outer membrane</location>
    </subcellularLocation>
</comment>
<dbReference type="Proteomes" id="UP000193978">
    <property type="component" value="Chromosome"/>
</dbReference>